<name>A0A5M6ICM2_9PROT</name>
<dbReference type="AlphaFoldDB" id="A0A5M6ICM2"/>
<dbReference type="InterPro" id="IPR025493">
    <property type="entry name" value="DUF4384"/>
</dbReference>
<feature type="domain" description="Protein kinase" evidence="6">
    <location>
        <begin position="97"/>
        <end position="353"/>
    </location>
</feature>
<evidence type="ECO:0000313" key="7">
    <source>
        <dbReference type="EMBL" id="KAA5605953.1"/>
    </source>
</evidence>
<dbReference type="InterPro" id="IPR000719">
    <property type="entry name" value="Prot_kinase_dom"/>
</dbReference>
<keyword evidence="3 7" id="KW-0418">Kinase</keyword>
<proteinExistence type="predicted"/>
<dbReference type="Pfam" id="PF14326">
    <property type="entry name" value="DUF4384"/>
    <property type="match status" value="1"/>
</dbReference>
<dbReference type="InterPro" id="IPR008266">
    <property type="entry name" value="Tyr_kinase_AS"/>
</dbReference>
<evidence type="ECO:0000256" key="4">
    <source>
        <dbReference type="ARBA" id="ARBA00022840"/>
    </source>
</evidence>
<dbReference type="RefSeq" id="WP_150061884.1">
    <property type="nucleotide sequence ID" value="NZ_JACHII010000002.1"/>
</dbReference>
<dbReference type="PROSITE" id="PS50011">
    <property type="entry name" value="PROTEIN_KINASE_DOM"/>
    <property type="match status" value="1"/>
</dbReference>
<dbReference type="EMBL" id="VWPJ01000006">
    <property type="protein sequence ID" value="KAA5605953.1"/>
    <property type="molecule type" value="Genomic_DNA"/>
</dbReference>
<dbReference type="Pfam" id="PF00069">
    <property type="entry name" value="Pkinase"/>
    <property type="match status" value="1"/>
</dbReference>
<dbReference type="Gene3D" id="1.10.510.10">
    <property type="entry name" value="Transferase(Phosphotransferase) domain 1"/>
    <property type="match status" value="1"/>
</dbReference>
<dbReference type="PROSITE" id="PS00109">
    <property type="entry name" value="PROTEIN_KINASE_TYR"/>
    <property type="match status" value="1"/>
</dbReference>
<keyword evidence="2" id="KW-0547">Nucleotide-binding</keyword>
<feature type="compositionally biased region" description="Pro residues" evidence="5">
    <location>
        <begin position="66"/>
        <end position="75"/>
    </location>
</feature>
<gene>
    <name evidence="7" type="ORF">F1188_07985</name>
</gene>
<feature type="region of interest" description="Disordered" evidence="5">
    <location>
        <begin position="1"/>
        <end position="87"/>
    </location>
</feature>
<dbReference type="SUPFAM" id="SSF56112">
    <property type="entry name" value="Protein kinase-like (PK-like)"/>
    <property type="match status" value="1"/>
</dbReference>
<dbReference type="PANTHER" id="PTHR43289:SF34">
    <property type="entry name" value="SERINE_THREONINE-PROTEIN KINASE YBDM-RELATED"/>
    <property type="match status" value="1"/>
</dbReference>
<evidence type="ECO:0000313" key="8">
    <source>
        <dbReference type="Proteomes" id="UP000324065"/>
    </source>
</evidence>
<dbReference type="GO" id="GO:0004674">
    <property type="term" value="F:protein serine/threonine kinase activity"/>
    <property type="evidence" value="ECO:0007669"/>
    <property type="project" value="TreeGrafter"/>
</dbReference>
<evidence type="ECO:0000256" key="5">
    <source>
        <dbReference type="SAM" id="MobiDB-lite"/>
    </source>
</evidence>
<comment type="caution">
    <text evidence="7">The sequence shown here is derived from an EMBL/GenBank/DDBJ whole genome shotgun (WGS) entry which is preliminary data.</text>
</comment>
<feature type="region of interest" description="Disordered" evidence="5">
    <location>
        <begin position="407"/>
        <end position="486"/>
    </location>
</feature>
<dbReference type="CDD" id="cd14014">
    <property type="entry name" value="STKc_PknB_like"/>
    <property type="match status" value="1"/>
</dbReference>
<dbReference type="OrthoDB" id="9801841at2"/>
<sequence>MTPSDPGDDTPGGDTPGGERPDDATVFSSPGVSRPPSRSEPAPPDGPAAHEDSSPEDDSDVTRFAPAPPPEPPAAPDLETRPSGGTIPINAVISHTYRIESLLAMGGMGEVYRARHLFNQRLYALKMIKPEFASDDRIIALFRREAGILESIRNPVIVGYSGLVLDENTHPFIVMEYVDGPSLADLIGTRTFTLADIRMLRDTLASALDETHRAGVVHRDISPDNIVLQDGQIDQPRIIDFGIARQEAAATTIIGDGFAGKYRYASPEQLGAYGGQVDGRSDIYSLGLVLAAIARGEPLDMGQTPTEVLARRATVPDLAGVPEDLWPDLTVMLEPDPADRPVEARSLIGHGVGAGGDGSAREASTSGGGRPRRSALIPALWGLLMLLAGGGLGALAWHEGWITIPGLDRSGSPPLTVDGTGQDRPESPATAESEANDSGVEEPPTPDTAATTIAESPAETPANTPADTGGEQVALRPPVPDPAALTRDLPCSSLSVAFEADMTARVAGYLETSDDLDRLRARLADVPEVTGIDTSAVAVAPRPLCAILGTLDAWRFTDGPIIHVGNGSGRYAVGDFLTLSIEPTLPRAHLHVVYIDATERLALHMLPNPVRRDTRAQAGVTVEIGEPGPSPSGVPRAYEMAPPVGRQMVLVAQGPEPLFEGDLRPEVEPLQDFLNAMLSAEADAGPMLRFSYAFVDIVP</sequence>
<reference evidence="7 8" key="1">
    <citation type="submission" date="2019-09" db="EMBL/GenBank/DDBJ databases">
        <title>Genome sequence of Roseospira marina, one of the more divergent members of the non-sulfur purple photosynthetic bacterial family, the Rhodospirillaceae.</title>
        <authorList>
            <person name="Meyer T."/>
            <person name="Kyndt J."/>
        </authorList>
    </citation>
    <scope>NUCLEOTIDE SEQUENCE [LARGE SCALE GENOMIC DNA]</scope>
    <source>
        <strain evidence="7 8">DSM 15113</strain>
    </source>
</reference>
<feature type="compositionally biased region" description="Low complexity" evidence="5">
    <location>
        <begin position="28"/>
        <end position="40"/>
    </location>
</feature>
<protein>
    <submittedName>
        <fullName evidence="7">Protein kinase</fullName>
    </submittedName>
</protein>
<organism evidence="7 8">
    <name type="scientific">Roseospira marina</name>
    <dbReference type="NCBI Taxonomy" id="140057"/>
    <lineage>
        <taxon>Bacteria</taxon>
        <taxon>Pseudomonadati</taxon>
        <taxon>Pseudomonadota</taxon>
        <taxon>Alphaproteobacteria</taxon>
        <taxon>Rhodospirillales</taxon>
        <taxon>Rhodospirillaceae</taxon>
        <taxon>Roseospira</taxon>
    </lineage>
</organism>
<dbReference type="GO" id="GO:0005524">
    <property type="term" value="F:ATP binding"/>
    <property type="evidence" value="ECO:0007669"/>
    <property type="project" value="UniProtKB-KW"/>
</dbReference>
<feature type="region of interest" description="Disordered" evidence="5">
    <location>
        <begin position="348"/>
        <end position="372"/>
    </location>
</feature>
<evidence type="ECO:0000256" key="2">
    <source>
        <dbReference type="ARBA" id="ARBA00022741"/>
    </source>
</evidence>
<dbReference type="PANTHER" id="PTHR43289">
    <property type="entry name" value="MITOGEN-ACTIVATED PROTEIN KINASE KINASE KINASE 20-RELATED"/>
    <property type="match status" value="1"/>
</dbReference>
<dbReference type="Proteomes" id="UP000324065">
    <property type="component" value="Unassembled WGS sequence"/>
</dbReference>
<dbReference type="InterPro" id="IPR011009">
    <property type="entry name" value="Kinase-like_dom_sf"/>
</dbReference>
<evidence type="ECO:0000256" key="3">
    <source>
        <dbReference type="ARBA" id="ARBA00022777"/>
    </source>
</evidence>
<evidence type="ECO:0000259" key="6">
    <source>
        <dbReference type="PROSITE" id="PS50011"/>
    </source>
</evidence>
<keyword evidence="4" id="KW-0067">ATP-binding</keyword>
<dbReference type="Gene3D" id="3.30.200.20">
    <property type="entry name" value="Phosphorylase Kinase, domain 1"/>
    <property type="match status" value="1"/>
</dbReference>
<keyword evidence="1" id="KW-0808">Transferase</keyword>
<keyword evidence="8" id="KW-1185">Reference proteome</keyword>
<evidence type="ECO:0000256" key="1">
    <source>
        <dbReference type="ARBA" id="ARBA00022679"/>
    </source>
</evidence>
<accession>A0A5M6ICM2</accession>